<dbReference type="Gene3D" id="1.10.3810.10">
    <property type="entry name" value="Biosynthetic peptidoglycan transglycosylase-like"/>
    <property type="match status" value="1"/>
</dbReference>
<dbReference type="GO" id="GO:0008360">
    <property type="term" value="P:regulation of cell shape"/>
    <property type="evidence" value="ECO:0007669"/>
    <property type="project" value="UniProtKB-KW"/>
</dbReference>
<gene>
    <name evidence="21" type="ORF">A3I53_00240</name>
</gene>
<evidence type="ECO:0000256" key="14">
    <source>
        <dbReference type="ARBA" id="ARBA00023316"/>
    </source>
</evidence>
<protein>
    <submittedName>
        <fullName evidence="21">Uncharacterized protein</fullName>
    </submittedName>
</protein>
<feature type="domain" description="Penicillin-binding protein transpeptidase" evidence="19">
    <location>
        <begin position="361"/>
        <end position="648"/>
    </location>
</feature>
<dbReference type="Pfam" id="PF00905">
    <property type="entry name" value="Transpeptidase"/>
    <property type="match status" value="1"/>
</dbReference>
<dbReference type="Gene3D" id="3.40.710.10">
    <property type="entry name" value="DD-peptidase/beta-lactamase superfamily"/>
    <property type="match status" value="1"/>
</dbReference>
<keyword evidence="7" id="KW-0328">Glycosyltransferase</keyword>
<dbReference type="InterPro" id="IPR036950">
    <property type="entry name" value="PBP_transglycosylase"/>
</dbReference>
<accession>A0A1F5HYK3</accession>
<comment type="catalytic activity">
    <reaction evidence="15">
        <text>Preferential cleavage: (Ac)2-L-Lys-D-Ala-|-D-Ala. Also transpeptidation of peptidyl-alanyl moieties that are N-acyl substituents of D-alanine.</text>
        <dbReference type="EC" id="3.4.16.4"/>
    </reaction>
</comment>
<evidence type="ECO:0000256" key="11">
    <source>
        <dbReference type="ARBA" id="ARBA00022984"/>
    </source>
</evidence>
<dbReference type="FunFam" id="1.10.3810.10:FF:000001">
    <property type="entry name" value="Penicillin-binding protein 1A"/>
    <property type="match status" value="1"/>
</dbReference>
<feature type="region of interest" description="Disordered" evidence="17">
    <location>
        <begin position="736"/>
        <end position="762"/>
    </location>
</feature>
<reference evidence="21 22" key="1">
    <citation type="journal article" date="2016" name="Nat. Commun.">
        <title>Thousands of microbial genomes shed light on interconnected biogeochemical processes in an aquifer system.</title>
        <authorList>
            <person name="Anantharaman K."/>
            <person name="Brown C.T."/>
            <person name="Hug L.A."/>
            <person name="Sharon I."/>
            <person name="Castelle C.J."/>
            <person name="Probst A.J."/>
            <person name="Thomas B.C."/>
            <person name="Singh A."/>
            <person name="Wilkins M.J."/>
            <person name="Karaoz U."/>
            <person name="Brodie E.L."/>
            <person name="Williams K.H."/>
            <person name="Hubbard S.S."/>
            <person name="Banfield J.F."/>
        </authorList>
    </citation>
    <scope>NUCLEOTIDE SEQUENCE [LARGE SCALE GENOMIC DNA]</scope>
</reference>
<evidence type="ECO:0000256" key="15">
    <source>
        <dbReference type="ARBA" id="ARBA00034000"/>
    </source>
</evidence>
<dbReference type="InterPro" id="IPR001264">
    <property type="entry name" value="Glyco_trans_51"/>
</dbReference>
<dbReference type="InterPro" id="IPR023346">
    <property type="entry name" value="Lysozyme-like_dom_sf"/>
</dbReference>
<dbReference type="GO" id="GO:0009002">
    <property type="term" value="F:serine-type D-Ala-D-Ala carboxypeptidase activity"/>
    <property type="evidence" value="ECO:0007669"/>
    <property type="project" value="UniProtKB-EC"/>
</dbReference>
<evidence type="ECO:0000256" key="18">
    <source>
        <dbReference type="SAM" id="Phobius"/>
    </source>
</evidence>
<dbReference type="InterPro" id="IPR050396">
    <property type="entry name" value="Glycosyltr_51/Transpeptidase"/>
</dbReference>
<proteinExistence type="inferred from homology"/>
<comment type="similarity">
    <text evidence="3">In the N-terminal section; belongs to the glycosyltransferase 51 family.</text>
</comment>
<evidence type="ECO:0000256" key="9">
    <source>
        <dbReference type="ARBA" id="ARBA00022801"/>
    </source>
</evidence>
<keyword evidence="8" id="KW-0808">Transferase</keyword>
<evidence type="ECO:0000256" key="17">
    <source>
        <dbReference type="SAM" id="MobiDB-lite"/>
    </source>
</evidence>
<sequence length="857" mass="95725">MKFYQRLGARKFSSRVAKLSARSYSKHPFLEQSKFNKRRFWVRFFGLVSTAVFFSLIALIVLTIFSFVVFAKDLPSPNKLTARDASLSTKIYDRNGKLLYDIYGDKNRALVNWNQLPLYVKEATISIEDKNFYKHKGFSAAGIVRALVNIFVFQKLQGGSTITQQVVKNTLLTPERTLTRKIKEFFLAIQVERKYTKDEILQIYLNEVPYGGTAWGIEAASQTYFGKDAKDLTLEEAVILAGFPQRPSFYSPYGSNPKAYVERAQDVARRMREDTYITREQEEQVKKEISNVKFSSNDKGIKAPHFVFYVKDQLIKKYDEKFVEQGGLKVTTSLDLDLQEKVQKIVTEEIAKLAEFKVGNGAAVVIDPKTGQILAMVGSKDYFVKDYDGQVNVAMSLRQPGSALKPFTYATAFKAGYTPAYTLMDVATEFPGGTGQPSYKPVNYDGKFRGPVQVRFALGNSINIPAVKMLGLVGVKNMLRTAFDSGVKSLEPTEENLKRFGLAITLGGGEVRLLELADGYATFASGGTYHEPIAVLKVADRNNKTLEEVKEFKGKEVLGKDISFLIAHILSDNNARSAEFGSNSMLNVSGKTVAVKTGTTDDKRDNWAVGFTPSVVAGVWVGNNDNSPMNPKIASGVTGATPIWNRIMQAALEGKSNEGFAKPDNVSALEVDAFGGGLPCRDFPKRSEYFIKGTEPTRDCFVQKTLDGKEYFVFVEFDPVSTDGKNRWQEGIDAWAQGQSDEKYRPPGELKNEPTQNPDEIKVNIKKPDDHSQVDYSFETEAEVETGRKVTKVEFYVADLDGNFSLKDTKKDGPYKFGFTFAESNKGKHKIRVKAFNEANRDAEREITVSVGESWTD</sequence>
<keyword evidence="9" id="KW-0378">Hydrolase</keyword>
<evidence type="ECO:0000256" key="8">
    <source>
        <dbReference type="ARBA" id="ARBA00022679"/>
    </source>
</evidence>
<dbReference type="InterPro" id="IPR001460">
    <property type="entry name" value="PCN-bd_Tpept"/>
</dbReference>
<dbReference type="PANTHER" id="PTHR32282">
    <property type="entry name" value="BINDING PROTEIN TRANSPEPTIDASE, PUTATIVE-RELATED"/>
    <property type="match status" value="1"/>
</dbReference>
<evidence type="ECO:0000259" key="19">
    <source>
        <dbReference type="Pfam" id="PF00905"/>
    </source>
</evidence>
<evidence type="ECO:0000259" key="20">
    <source>
        <dbReference type="Pfam" id="PF00912"/>
    </source>
</evidence>
<dbReference type="GO" id="GO:0008955">
    <property type="term" value="F:peptidoglycan glycosyltransferase activity"/>
    <property type="evidence" value="ECO:0007669"/>
    <property type="project" value="UniProtKB-EC"/>
</dbReference>
<evidence type="ECO:0000313" key="21">
    <source>
        <dbReference type="EMBL" id="OGE09065.1"/>
    </source>
</evidence>
<evidence type="ECO:0000256" key="5">
    <source>
        <dbReference type="ARBA" id="ARBA00022645"/>
    </source>
</evidence>
<dbReference type="GO" id="GO:0005886">
    <property type="term" value="C:plasma membrane"/>
    <property type="evidence" value="ECO:0007669"/>
    <property type="project" value="UniProtKB-SubCell"/>
</dbReference>
<dbReference type="GO" id="GO:0071555">
    <property type="term" value="P:cell wall organization"/>
    <property type="evidence" value="ECO:0007669"/>
    <property type="project" value="UniProtKB-KW"/>
</dbReference>
<dbReference type="GO" id="GO:0030288">
    <property type="term" value="C:outer membrane-bounded periplasmic space"/>
    <property type="evidence" value="ECO:0007669"/>
    <property type="project" value="TreeGrafter"/>
</dbReference>
<keyword evidence="5" id="KW-0121">Carboxypeptidase</keyword>
<keyword evidence="14" id="KW-0961">Cell wall biogenesis/degradation</keyword>
<dbReference type="InterPro" id="IPR013783">
    <property type="entry name" value="Ig-like_fold"/>
</dbReference>
<comment type="similarity">
    <text evidence="2">In the C-terminal section; belongs to the transpeptidase family.</text>
</comment>
<dbReference type="GO" id="GO:0006508">
    <property type="term" value="P:proteolysis"/>
    <property type="evidence" value="ECO:0007669"/>
    <property type="project" value="UniProtKB-KW"/>
</dbReference>
<name>A0A1F5HYK3_9BACT</name>
<dbReference type="PANTHER" id="PTHR32282:SF11">
    <property type="entry name" value="PENICILLIN-BINDING PROTEIN 1B"/>
    <property type="match status" value="1"/>
</dbReference>
<dbReference type="Proteomes" id="UP000178845">
    <property type="component" value="Unassembled WGS sequence"/>
</dbReference>
<keyword evidence="10" id="KW-0133">Cell shape</keyword>
<keyword evidence="11" id="KW-0573">Peptidoglycan synthesis</keyword>
<keyword evidence="18" id="KW-0812">Transmembrane</keyword>
<evidence type="ECO:0000256" key="4">
    <source>
        <dbReference type="ARBA" id="ARBA00022475"/>
    </source>
</evidence>
<dbReference type="InterPro" id="IPR012338">
    <property type="entry name" value="Beta-lactam/transpept-like"/>
</dbReference>
<comment type="subcellular location">
    <subcellularLocation>
        <location evidence="1">Cell membrane</location>
    </subcellularLocation>
</comment>
<dbReference type="GO" id="GO:0008658">
    <property type="term" value="F:penicillin binding"/>
    <property type="evidence" value="ECO:0007669"/>
    <property type="project" value="InterPro"/>
</dbReference>
<keyword evidence="18" id="KW-1133">Transmembrane helix</keyword>
<evidence type="ECO:0000256" key="6">
    <source>
        <dbReference type="ARBA" id="ARBA00022670"/>
    </source>
</evidence>
<dbReference type="NCBIfam" id="TIGR02074">
    <property type="entry name" value="PBP_1a_fam"/>
    <property type="match status" value="1"/>
</dbReference>
<evidence type="ECO:0000256" key="1">
    <source>
        <dbReference type="ARBA" id="ARBA00004236"/>
    </source>
</evidence>
<dbReference type="EMBL" id="MFBW01000006">
    <property type="protein sequence ID" value="OGE09065.1"/>
    <property type="molecule type" value="Genomic_DNA"/>
</dbReference>
<evidence type="ECO:0000313" key="22">
    <source>
        <dbReference type="Proteomes" id="UP000178845"/>
    </source>
</evidence>
<dbReference type="AlphaFoldDB" id="A0A1F5HYK3"/>
<organism evidence="21 22">
    <name type="scientific">Candidatus Curtissbacteria bacterium RIFCSPLOWO2_02_FULL_40_13b</name>
    <dbReference type="NCBI Taxonomy" id="1797733"/>
    <lineage>
        <taxon>Bacteria</taxon>
        <taxon>Candidatus Curtissiibacteriota</taxon>
    </lineage>
</organism>
<comment type="catalytic activity">
    <reaction evidence="16">
        <text>[GlcNAc-(1-&gt;4)-Mur2Ac(oyl-L-Ala-gamma-D-Glu-L-Lys-D-Ala-D-Ala)](n)-di-trans,octa-cis-undecaprenyl diphosphate + beta-D-GlcNAc-(1-&gt;4)-Mur2Ac(oyl-L-Ala-gamma-D-Glu-L-Lys-D-Ala-D-Ala)-di-trans,octa-cis-undecaprenyl diphosphate = [GlcNAc-(1-&gt;4)-Mur2Ac(oyl-L-Ala-gamma-D-Glu-L-Lys-D-Ala-D-Ala)](n+1)-di-trans,octa-cis-undecaprenyl diphosphate + di-trans,octa-cis-undecaprenyl diphosphate + H(+)</text>
        <dbReference type="Rhea" id="RHEA:23708"/>
        <dbReference type="Rhea" id="RHEA-COMP:9602"/>
        <dbReference type="Rhea" id="RHEA-COMP:9603"/>
        <dbReference type="ChEBI" id="CHEBI:15378"/>
        <dbReference type="ChEBI" id="CHEBI:58405"/>
        <dbReference type="ChEBI" id="CHEBI:60033"/>
        <dbReference type="ChEBI" id="CHEBI:78435"/>
        <dbReference type="EC" id="2.4.99.28"/>
    </reaction>
</comment>
<evidence type="ECO:0000256" key="2">
    <source>
        <dbReference type="ARBA" id="ARBA00007090"/>
    </source>
</evidence>
<evidence type="ECO:0000256" key="7">
    <source>
        <dbReference type="ARBA" id="ARBA00022676"/>
    </source>
</evidence>
<evidence type="ECO:0000256" key="3">
    <source>
        <dbReference type="ARBA" id="ARBA00007739"/>
    </source>
</evidence>
<dbReference type="GO" id="GO:0009252">
    <property type="term" value="P:peptidoglycan biosynthetic process"/>
    <property type="evidence" value="ECO:0007669"/>
    <property type="project" value="UniProtKB-KW"/>
</dbReference>
<dbReference type="SUPFAM" id="SSF53955">
    <property type="entry name" value="Lysozyme-like"/>
    <property type="match status" value="1"/>
</dbReference>
<keyword evidence="13" id="KW-0511">Multifunctional enzyme</keyword>
<feature type="compositionally biased region" description="Basic and acidic residues" evidence="17">
    <location>
        <begin position="740"/>
        <end position="752"/>
    </location>
</feature>
<dbReference type="Pfam" id="PF00912">
    <property type="entry name" value="Transgly"/>
    <property type="match status" value="1"/>
</dbReference>
<keyword evidence="4" id="KW-1003">Cell membrane</keyword>
<evidence type="ECO:0000256" key="12">
    <source>
        <dbReference type="ARBA" id="ARBA00023136"/>
    </source>
</evidence>
<dbReference type="SUPFAM" id="SSF56601">
    <property type="entry name" value="beta-lactamase/transpeptidase-like"/>
    <property type="match status" value="1"/>
</dbReference>
<dbReference type="Gene3D" id="2.60.40.10">
    <property type="entry name" value="Immunoglobulins"/>
    <property type="match status" value="1"/>
</dbReference>
<feature type="transmembrane region" description="Helical" evidence="18">
    <location>
        <begin position="44"/>
        <end position="70"/>
    </location>
</feature>
<comment type="caution">
    <text evidence="21">The sequence shown here is derived from an EMBL/GenBank/DDBJ whole genome shotgun (WGS) entry which is preliminary data.</text>
</comment>
<evidence type="ECO:0000256" key="10">
    <source>
        <dbReference type="ARBA" id="ARBA00022960"/>
    </source>
</evidence>
<feature type="domain" description="Glycosyl transferase family 51" evidence="20">
    <location>
        <begin position="96"/>
        <end position="271"/>
    </location>
</feature>
<keyword evidence="6" id="KW-0645">Protease</keyword>
<evidence type="ECO:0000256" key="16">
    <source>
        <dbReference type="ARBA" id="ARBA00049902"/>
    </source>
</evidence>
<evidence type="ECO:0000256" key="13">
    <source>
        <dbReference type="ARBA" id="ARBA00023268"/>
    </source>
</evidence>
<keyword evidence="12 18" id="KW-0472">Membrane</keyword>